<dbReference type="Proteomes" id="UP000199663">
    <property type="component" value="Unassembled WGS sequence"/>
</dbReference>
<proteinExistence type="predicted"/>
<keyword evidence="3 6" id="KW-0812">Transmembrane</keyword>
<keyword evidence="4 6" id="KW-1133">Transmembrane helix</keyword>
<feature type="transmembrane region" description="Helical" evidence="6">
    <location>
        <begin position="137"/>
        <end position="157"/>
    </location>
</feature>
<evidence type="ECO:0000256" key="3">
    <source>
        <dbReference type="ARBA" id="ARBA00022692"/>
    </source>
</evidence>
<accession>A0A1H3N7W4</accession>
<evidence type="ECO:0000256" key="2">
    <source>
        <dbReference type="ARBA" id="ARBA00022475"/>
    </source>
</evidence>
<dbReference type="RefSeq" id="WP_019597061.1">
    <property type="nucleotide sequence ID" value="NZ_FNQC01000003.1"/>
</dbReference>
<feature type="transmembrane region" description="Helical" evidence="6">
    <location>
        <begin position="245"/>
        <end position="264"/>
    </location>
</feature>
<feature type="transmembrane region" description="Helical" evidence="6">
    <location>
        <begin position="52"/>
        <end position="80"/>
    </location>
</feature>
<keyword evidence="8" id="KW-1185">Reference proteome</keyword>
<feature type="transmembrane region" description="Helical" evidence="6">
    <location>
        <begin position="217"/>
        <end position="238"/>
    </location>
</feature>
<dbReference type="PANTHER" id="PTHR10010">
    <property type="entry name" value="SOLUTE CARRIER FAMILY 34 SODIUM PHOSPHATE , MEMBER 2-RELATED"/>
    <property type="match status" value="1"/>
</dbReference>
<reference evidence="7 8" key="1">
    <citation type="submission" date="2016-10" db="EMBL/GenBank/DDBJ databases">
        <authorList>
            <person name="Varghese N."/>
            <person name="Submissions S."/>
        </authorList>
    </citation>
    <scope>NUCLEOTIDE SEQUENCE [LARGE SCALE GENOMIC DNA]</scope>
    <source>
        <strain evidence="7 8">DSM 17997</strain>
    </source>
</reference>
<gene>
    <name evidence="7" type="ORF">SAMN05444412_103121</name>
</gene>
<feature type="transmembrane region" description="Helical" evidence="6">
    <location>
        <begin position="86"/>
        <end position="104"/>
    </location>
</feature>
<dbReference type="EMBL" id="FNQC01000003">
    <property type="protein sequence ID" value="SDY84565.1"/>
    <property type="molecule type" value="Genomic_DNA"/>
</dbReference>
<feature type="transmembrane region" description="Helical" evidence="6">
    <location>
        <begin position="284"/>
        <end position="303"/>
    </location>
</feature>
<evidence type="ECO:0000256" key="6">
    <source>
        <dbReference type="SAM" id="Phobius"/>
    </source>
</evidence>
<name>A0A1H3N7W4_9BACT</name>
<sequence length="564" mass="62778">MQEEIFDFWKFLAGIGVFLWGMNQLESSLKELAGRSFRNILQKWTETPLKGILVGTLITAVLQSSSLVTLMVLAFLGAGVLNLRNAIGVIFGANLGTTLTAWVVATLGFKLSIAAFSMPFLGLGSLVYLFFSDRPMLKNIGAFAVGFGLLFLGLDFMKTAIEDVADQIDLSEFATYGLWIYFVIGIVVTALIQSSSAMVVIILSGVSAGIIGLPEGVALMLGANIGTTITVMIGSLNGAADKKRLALAHFIFNIVTGGIIFLFIPQLIDFTLTVFSIEDPLIEIVLLNTFINLFGILIFYPFINKFESWLKQRFKESEPQGYSTYIKNVSIKVPEAAIAAMEKDIALGLEKTMDFIVKVWDGSEKNGSNMTIWRKIIQQPYDLLSQYQGIKSLEDELTAYHLGIQEENLSQEDAKKMTSLMLCLRTLVYSAKDIKDVMHNIREMEDAEDRLVKDLYVELKTYSFDFLVKLKKYIKTVPDLSVIPNWIGENDKKYQALISNLFIHVGKKKPEIPISSLTNVIKQIISSLDNLGSAVIHWKHLKKEVIDSKIEEQPKETVSSPSIK</sequence>
<dbReference type="NCBIfam" id="NF037997">
    <property type="entry name" value="Na_Pi_symport"/>
    <property type="match status" value="1"/>
</dbReference>
<evidence type="ECO:0000256" key="5">
    <source>
        <dbReference type="ARBA" id="ARBA00023136"/>
    </source>
</evidence>
<dbReference type="Pfam" id="PF02690">
    <property type="entry name" value="Na_Pi_cotrans"/>
    <property type="match status" value="2"/>
</dbReference>
<evidence type="ECO:0000256" key="4">
    <source>
        <dbReference type="ARBA" id="ARBA00022989"/>
    </source>
</evidence>
<evidence type="ECO:0000256" key="1">
    <source>
        <dbReference type="ARBA" id="ARBA00004651"/>
    </source>
</evidence>
<feature type="transmembrane region" description="Helical" evidence="6">
    <location>
        <begin position="178"/>
        <end position="211"/>
    </location>
</feature>
<evidence type="ECO:0000313" key="7">
    <source>
        <dbReference type="EMBL" id="SDY84565.1"/>
    </source>
</evidence>
<feature type="transmembrane region" description="Helical" evidence="6">
    <location>
        <begin position="111"/>
        <end position="131"/>
    </location>
</feature>
<dbReference type="PANTHER" id="PTHR10010:SF46">
    <property type="entry name" value="SODIUM-DEPENDENT PHOSPHATE TRANSPORT PROTEIN 2B"/>
    <property type="match status" value="1"/>
</dbReference>
<comment type="caution">
    <text evidence="7">The sequence shown here is derived from an EMBL/GenBank/DDBJ whole genome shotgun (WGS) entry which is preliminary data.</text>
</comment>
<comment type="subcellular location">
    <subcellularLocation>
        <location evidence="1">Cell membrane</location>
        <topology evidence="1">Multi-pass membrane protein</topology>
    </subcellularLocation>
</comment>
<keyword evidence="2" id="KW-1003">Cell membrane</keyword>
<keyword evidence="5 6" id="KW-0472">Membrane</keyword>
<organism evidence="7 8">
    <name type="scientific">Rhodonellum ikkaensis</name>
    <dbReference type="NCBI Taxonomy" id="336829"/>
    <lineage>
        <taxon>Bacteria</taxon>
        <taxon>Pseudomonadati</taxon>
        <taxon>Bacteroidota</taxon>
        <taxon>Cytophagia</taxon>
        <taxon>Cytophagales</taxon>
        <taxon>Cytophagaceae</taxon>
        <taxon>Rhodonellum</taxon>
    </lineage>
</organism>
<evidence type="ECO:0000313" key="8">
    <source>
        <dbReference type="Proteomes" id="UP000199663"/>
    </source>
</evidence>
<protein>
    <submittedName>
        <fullName evidence="7">Phosphate:Na+ symporter</fullName>
    </submittedName>
</protein>
<dbReference type="InterPro" id="IPR003841">
    <property type="entry name" value="Na/Pi_transpt"/>
</dbReference>